<evidence type="ECO:0000313" key="2">
    <source>
        <dbReference type="Proteomes" id="UP000178911"/>
    </source>
</evidence>
<name>A0A1F8GI33_9BACT</name>
<gene>
    <name evidence="1" type="ORF">A3A13_03310</name>
</gene>
<evidence type="ECO:0000313" key="1">
    <source>
        <dbReference type="EMBL" id="OGN25055.1"/>
    </source>
</evidence>
<sequence length="244" mass="24811">MSSSNNIVKEIKTITILGLALFFVWTAYDNSIYFSFFNPPSAEAATGSGTATVEVTIASNLTFSIIGTCNNDNTCDNNASASFGTITAGTANDSNVQVKSVSNDTITLAIGRRRASPATTLASSADAANINISDTAGGIDVFDSDCTDATSPATWGNGSSTGLGFSVWAASVNKNTTCFGSGTTDSDANNKYAALQASASANSAWTTTAAGTQYASAGFTLDVTTTQQATTYSGGVIFTATTTP</sequence>
<dbReference type="EMBL" id="MGKJ01000006">
    <property type="protein sequence ID" value="OGN25055.1"/>
    <property type="molecule type" value="Genomic_DNA"/>
</dbReference>
<comment type="caution">
    <text evidence="1">The sequence shown here is derived from an EMBL/GenBank/DDBJ whole genome shotgun (WGS) entry which is preliminary data.</text>
</comment>
<dbReference type="STRING" id="1802695.A3A13_03310"/>
<dbReference type="Proteomes" id="UP000178911">
    <property type="component" value="Unassembled WGS sequence"/>
</dbReference>
<reference evidence="1 2" key="1">
    <citation type="journal article" date="2016" name="Nat. Commun.">
        <title>Thousands of microbial genomes shed light on interconnected biogeochemical processes in an aquifer system.</title>
        <authorList>
            <person name="Anantharaman K."/>
            <person name="Brown C.T."/>
            <person name="Hug L.A."/>
            <person name="Sharon I."/>
            <person name="Castelle C.J."/>
            <person name="Probst A.J."/>
            <person name="Thomas B.C."/>
            <person name="Singh A."/>
            <person name="Wilkins M.J."/>
            <person name="Karaoz U."/>
            <person name="Brodie E.L."/>
            <person name="Williams K.H."/>
            <person name="Hubbard S.S."/>
            <person name="Banfield J.F."/>
        </authorList>
    </citation>
    <scope>NUCLEOTIDE SEQUENCE [LARGE SCALE GENOMIC DNA]</scope>
</reference>
<protein>
    <submittedName>
        <fullName evidence="1">Uncharacterized protein</fullName>
    </submittedName>
</protein>
<accession>A0A1F8GI33</accession>
<dbReference type="AlphaFoldDB" id="A0A1F8GI33"/>
<proteinExistence type="predicted"/>
<organism evidence="1 2">
    <name type="scientific">Candidatus Yanofskybacteria bacterium RIFCSPLOWO2_01_FULL_43_22</name>
    <dbReference type="NCBI Taxonomy" id="1802695"/>
    <lineage>
        <taxon>Bacteria</taxon>
        <taxon>Candidatus Yanofskyibacteriota</taxon>
    </lineage>
</organism>